<dbReference type="SUPFAM" id="SSF55781">
    <property type="entry name" value="GAF domain-like"/>
    <property type="match status" value="1"/>
</dbReference>
<gene>
    <name evidence="6" type="ORF">GCM10009097_44240</name>
</gene>
<dbReference type="Gene3D" id="3.30.450.40">
    <property type="match status" value="1"/>
</dbReference>
<sequence length="255" mass="27474">MKEEDPLFVTALARGLQVLRCFTPGHPELGTTEIAKLTGLPQPTAWRLCKTLVRLGYLVPTANDKLRIGAAALLLGYSVVAQTDINQYAAPLMKAVADELGTTVLLGERHESKMVVIQRSEPATARRVMLHIGSTVGLTDSSLGLAYLAALDVGERRQVIGTLQTRGEWDPARDPGRLEAALADYASHGAVFMRYPQENFNAIGVPVQPADRNRTLVLTCGASSALFTDDYLVSTVAPALNRLAADIAPLLMARK</sequence>
<accession>A0ABN1CN30</accession>
<dbReference type="Pfam" id="PF01614">
    <property type="entry name" value="IclR_C"/>
    <property type="match status" value="1"/>
</dbReference>
<dbReference type="PANTHER" id="PTHR30136">
    <property type="entry name" value="HELIX-TURN-HELIX TRANSCRIPTIONAL REGULATOR, ICLR FAMILY"/>
    <property type="match status" value="1"/>
</dbReference>
<dbReference type="InterPro" id="IPR014757">
    <property type="entry name" value="Tscrpt_reg_IclR_C"/>
</dbReference>
<dbReference type="RefSeq" id="WP_343928205.1">
    <property type="nucleotide sequence ID" value="NZ_BAAAEN010000021.1"/>
</dbReference>
<dbReference type="PROSITE" id="PS51078">
    <property type="entry name" value="ICLR_ED"/>
    <property type="match status" value="1"/>
</dbReference>
<feature type="domain" description="HTH iclR-type" evidence="4">
    <location>
        <begin position="9"/>
        <end position="70"/>
    </location>
</feature>
<evidence type="ECO:0000256" key="3">
    <source>
        <dbReference type="ARBA" id="ARBA00023163"/>
    </source>
</evidence>
<organism evidence="6 7">
    <name type="scientific">Pigmentiphaga daeguensis</name>
    <dbReference type="NCBI Taxonomy" id="414049"/>
    <lineage>
        <taxon>Bacteria</taxon>
        <taxon>Pseudomonadati</taxon>
        <taxon>Pseudomonadota</taxon>
        <taxon>Betaproteobacteria</taxon>
        <taxon>Burkholderiales</taxon>
        <taxon>Alcaligenaceae</taxon>
        <taxon>Pigmentiphaga</taxon>
    </lineage>
</organism>
<protein>
    <submittedName>
        <fullName evidence="6">IclR family transcriptional regulator</fullName>
    </submittedName>
</protein>
<dbReference type="Pfam" id="PF09339">
    <property type="entry name" value="HTH_IclR"/>
    <property type="match status" value="1"/>
</dbReference>
<evidence type="ECO:0000313" key="6">
    <source>
        <dbReference type="EMBL" id="GAA0521890.1"/>
    </source>
</evidence>
<dbReference type="InterPro" id="IPR036390">
    <property type="entry name" value="WH_DNA-bd_sf"/>
</dbReference>
<dbReference type="InterPro" id="IPR005471">
    <property type="entry name" value="Tscrpt_reg_IclR_N"/>
</dbReference>
<evidence type="ECO:0000313" key="7">
    <source>
        <dbReference type="Proteomes" id="UP001501706"/>
    </source>
</evidence>
<keyword evidence="7" id="KW-1185">Reference proteome</keyword>
<dbReference type="InterPro" id="IPR036388">
    <property type="entry name" value="WH-like_DNA-bd_sf"/>
</dbReference>
<reference evidence="6 7" key="1">
    <citation type="journal article" date="2019" name="Int. J. Syst. Evol. Microbiol.">
        <title>The Global Catalogue of Microorganisms (GCM) 10K type strain sequencing project: providing services to taxonomists for standard genome sequencing and annotation.</title>
        <authorList>
            <consortium name="The Broad Institute Genomics Platform"/>
            <consortium name="The Broad Institute Genome Sequencing Center for Infectious Disease"/>
            <person name="Wu L."/>
            <person name="Ma J."/>
        </authorList>
    </citation>
    <scope>NUCLEOTIDE SEQUENCE [LARGE SCALE GENOMIC DNA]</scope>
    <source>
        <strain evidence="6 7">JCM 14330</strain>
    </source>
</reference>
<dbReference type="InterPro" id="IPR050707">
    <property type="entry name" value="HTH_MetabolicPath_Reg"/>
</dbReference>
<feature type="domain" description="IclR-ED" evidence="5">
    <location>
        <begin position="71"/>
        <end position="253"/>
    </location>
</feature>
<keyword evidence="3" id="KW-0804">Transcription</keyword>
<dbReference type="SUPFAM" id="SSF46785">
    <property type="entry name" value="Winged helix' DNA-binding domain"/>
    <property type="match status" value="1"/>
</dbReference>
<evidence type="ECO:0000259" key="4">
    <source>
        <dbReference type="PROSITE" id="PS51077"/>
    </source>
</evidence>
<evidence type="ECO:0000256" key="1">
    <source>
        <dbReference type="ARBA" id="ARBA00023015"/>
    </source>
</evidence>
<dbReference type="SMART" id="SM00346">
    <property type="entry name" value="HTH_ICLR"/>
    <property type="match status" value="1"/>
</dbReference>
<dbReference type="PANTHER" id="PTHR30136:SF33">
    <property type="entry name" value="TRANSCRIPTIONAL REGULATORY PROTEIN"/>
    <property type="match status" value="1"/>
</dbReference>
<keyword evidence="2" id="KW-0238">DNA-binding</keyword>
<dbReference type="Proteomes" id="UP001501706">
    <property type="component" value="Unassembled WGS sequence"/>
</dbReference>
<evidence type="ECO:0000259" key="5">
    <source>
        <dbReference type="PROSITE" id="PS51078"/>
    </source>
</evidence>
<comment type="caution">
    <text evidence="6">The sequence shown here is derived from an EMBL/GenBank/DDBJ whole genome shotgun (WGS) entry which is preliminary data.</text>
</comment>
<evidence type="ECO:0000256" key="2">
    <source>
        <dbReference type="ARBA" id="ARBA00023125"/>
    </source>
</evidence>
<keyword evidence="1" id="KW-0805">Transcription regulation</keyword>
<name>A0ABN1CN30_9BURK</name>
<dbReference type="PROSITE" id="PS51077">
    <property type="entry name" value="HTH_ICLR"/>
    <property type="match status" value="1"/>
</dbReference>
<proteinExistence type="predicted"/>
<dbReference type="EMBL" id="BAAAEN010000021">
    <property type="protein sequence ID" value="GAA0521890.1"/>
    <property type="molecule type" value="Genomic_DNA"/>
</dbReference>
<dbReference type="Gene3D" id="1.10.10.10">
    <property type="entry name" value="Winged helix-like DNA-binding domain superfamily/Winged helix DNA-binding domain"/>
    <property type="match status" value="1"/>
</dbReference>
<dbReference type="InterPro" id="IPR029016">
    <property type="entry name" value="GAF-like_dom_sf"/>
</dbReference>